<dbReference type="SMART" id="SM00937">
    <property type="entry name" value="PCRF"/>
    <property type="match status" value="1"/>
</dbReference>
<feature type="coiled-coil region" evidence="7">
    <location>
        <begin position="16"/>
        <end position="76"/>
    </location>
</feature>
<keyword evidence="6" id="KW-0963">Cytoplasm</keyword>
<dbReference type="Proteomes" id="UP001321741">
    <property type="component" value="Chromosome"/>
</dbReference>
<accession>A0ABN6SJ69</accession>
<comment type="subcellular location">
    <subcellularLocation>
        <location evidence="6">Cytoplasm</location>
    </subcellularLocation>
</comment>
<dbReference type="InterPro" id="IPR005139">
    <property type="entry name" value="PCRF"/>
</dbReference>
<dbReference type="PANTHER" id="PTHR43116">
    <property type="entry name" value="PEPTIDE CHAIN RELEASE FACTOR 2"/>
    <property type="match status" value="1"/>
</dbReference>
<evidence type="ECO:0000256" key="6">
    <source>
        <dbReference type="HAMAP-Rule" id="MF_00094"/>
    </source>
</evidence>
<dbReference type="InterPro" id="IPR004374">
    <property type="entry name" value="PrfB"/>
</dbReference>
<dbReference type="PANTHER" id="PTHR43116:SF3">
    <property type="entry name" value="CLASS I PEPTIDE CHAIN RELEASE FACTOR"/>
    <property type="match status" value="1"/>
</dbReference>
<comment type="similarity">
    <text evidence="2 6">Belongs to the prokaryotic/mitochondrial release factor family.</text>
</comment>
<dbReference type="HAMAP" id="MF_00094">
    <property type="entry name" value="Rel_fac_2"/>
    <property type="match status" value="1"/>
</dbReference>
<dbReference type="SUPFAM" id="SSF75620">
    <property type="entry name" value="Release factor"/>
    <property type="match status" value="1"/>
</dbReference>
<comment type="PTM">
    <text evidence="6">Methylated by PrmC. Methylation increases the termination efficiency of RF2.</text>
</comment>
<dbReference type="NCBIfam" id="TIGR00020">
    <property type="entry name" value="prfB"/>
    <property type="match status" value="1"/>
</dbReference>
<dbReference type="Pfam" id="PF00472">
    <property type="entry name" value="RF-1"/>
    <property type="match status" value="1"/>
</dbReference>
<keyword evidence="4 6" id="KW-0488">Methylation</keyword>
<evidence type="ECO:0000256" key="5">
    <source>
        <dbReference type="ARBA" id="ARBA00022917"/>
    </source>
</evidence>
<comment type="function">
    <text evidence="1 6">Peptide chain release factor 2 directs the termination of translation in response to the peptide chain termination codons UGA and UAA.</text>
</comment>
<evidence type="ECO:0000256" key="7">
    <source>
        <dbReference type="SAM" id="Coils"/>
    </source>
</evidence>
<dbReference type="InterPro" id="IPR045853">
    <property type="entry name" value="Pep_chain_release_fac_I_sf"/>
</dbReference>
<dbReference type="Gene3D" id="3.30.160.20">
    <property type="match status" value="1"/>
</dbReference>
<sequence>MQEPTFWDHQEQAQELISATNLLKEKRDSFQSLEQNYQDELTAVELLREEADQDLQKEVEENLARLKTEFHHYELDLLLSDKYDSHNALLEIHPGAGGTEAMDWGQMLLRMYQRYADIQGFKFELNNYEPGEEAGLKSVSAKISGKNAYGLLKSENGVHRLVRISPFDSAKRRHTSFAAVEVIPEIDDSIKIDINPKDLRIDVYRSSGAGGQHINKTSSAVRITHLPTGLVTTSQAQRSQLQNRETAMNELRAKLFHLAEEKKRQHKEVLKGDQMENGWGSQIRSYVFHPYNLVKDLRTSYETSDTNGVMDGKLQPFVYSYLQWLLSQDNPE</sequence>
<evidence type="ECO:0000256" key="2">
    <source>
        <dbReference type="ARBA" id="ARBA00010835"/>
    </source>
</evidence>
<evidence type="ECO:0000313" key="9">
    <source>
        <dbReference type="EMBL" id="BDR60245.1"/>
    </source>
</evidence>
<dbReference type="InterPro" id="IPR000352">
    <property type="entry name" value="Pep_chain_release_fac_I"/>
</dbReference>
<evidence type="ECO:0000313" key="10">
    <source>
        <dbReference type="Proteomes" id="UP001321741"/>
    </source>
</evidence>
<dbReference type="Gene3D" id="3.30.70.1660">
    <property type="match status" value="1"/>
</dbReference>
<organism evidence="9 10">
    <name type="scientific">Lactobacillus xylocopicola</name>
    <dbReference type="NCBI Taxonomy" id="2976676"/>
    <lineage>
        <taxon>Bacteria</taxon>
        <taxon>Bacillati</taxon>
        <taxon>Bacillota</taxon>
        <taxon>Bacilli</taxon>
        <taxon>Lactobacillales</taxon>
        <taxon>Lactobacillaceae</taxon>
        <taxon>Lactobacillus</taxon>
    </lineage>
</organism>
<evidence type="ECO:0000256" key="3">
    <source>
        <dbReference type="ARBA" id="ARBA00019192"/>
    </source>
</evidence>
<evidence type="ECO:0000256" key="1">
    <source>
        <dbReference type="ARBA" id="ARBA00002613"/>
    </source>
</evidence>
<protein>
    <recommendedName>
        <fullName evidence="3 6">Peptide chain release factor 2</fullName>
        <shortName evidence="6">RF-2</shortName>
    </recommendedName>
</protein>
<feature type="modified residue" description="N5-methylglutamine" evidence="6">
    <location>
        <position position="212"/>
    </location>
</feature>
<dbReference type="Pfam" id="PF03462">
    <property type="entry name" value="PCRF"/>
    <property type="match status" value="1"/>
</dbReference>
<dbReference type="Gene3D" id="1.20.58.410">
    <property type="entry name" value="Release factor"/>
    <property type="match status" value="1"/>
</dbReference>
<dbReference type="PROSITE" id="PS00745">
    <property type="entry name" value="RF_PROK_I"/>
    <property type="match status" value="1"/>
</dbReference>
<evidence type="ECO:0000259" key="8">
    <source>
        <dbReference type="PROSITE" id="PS00745"/>
    </source>
</evidence>
<dbReference type="EMBL" id="AP026803">
    <property type="protein sequence ID" value="BDR60245.1"/>
    <property type="molecule type" value="Genomic_DNA"/>
</dbReference>
<proteinExistence type="inferred from homology"/>
<keyword evidence="7" id="KW-0175">Coiled coil</keyword>
<keyword evidence="10" id="KW-1185">Reference proteome</keyword>
<reference evidence="9 10" key="1">
    <citation type="journal article" date="2023" name="Microbiol. Spectr.">
        <title>Symbiosis of Carpenter Bees with Uncharacterized Lactic Acid Bacteria Showing NAD Auxotrophy.</title>
        <authorList>
            <person name="Kawasaki S."/>
            <person name="Ozawa K."/>
            <person name="Mori T."/>
            <person name="Yamamoto A."/>
            <person name="Ito M."/>
            <person name="Ohkuma M."/>
            <person name="Sakamoto M."/>
            <person name="Matsutani M."/>
        </authorList>
    </citation>
    <scope>NUCLEOTIDE SEQUENCE [LARGE SCALE GENOMIC DNA]</scope>
    <source>
        <strain evidence="9 10">Kim32-2</strain>
    </source>
</reference>
<name>A0ABN6SJ69_9LACO</name>
<evidence type="ECO:0000256" key="4">
    <source>
        <dbReference type="ARBA" id="ARBA00022481"/>
    </source>
</evidence>
<keyword evidence="5 6" id="KW-0648">Protein biosynthesis</keyword>
<feature type="domain" description="Prokaryotic-type class I peptide chain release factors" evidence="8">
    <location>
        <begin position="205"/>
        <end position="221"/>
    </location>
</feature>
<gene>
    <name evidence="6" type="primary">prfB</name>
    <name evidence="9" type="ORF">KIM322_05060</name>
</gene>